<organism evidence="2 3">
    <name type="scientific">Dryococelus australis</name>
    <dbReference type="NCBI Taxonomy" id="614101"/>
    <lineage>
        <taxon>Eukaryota</taxon>
        <taxon>Metazoa</taxon>
        <taxon>Ecdysozoa</taxon>
        <taxon>Arthropoda</taxon>
        <taxon>Hexapoda</taxon>
        <taxon>Insecta</taxon>
        <taxon>Pterygota</taxon>
        <taxon>Neoptera</taxon>
        <taxon>Polyneoptera</taxon>
        <taxon>Phasmatodea</taxon>
        <taxon>Verophasmatodea</taxon>
        <taxon>Anareolatae</taxon>
        <taxon>Phasmatidae</taxon>
        <taxon>Eurycanthinae</taxon>
        <taxon>Dryococelus</taxon>
    </lineage>
</organism>
<sequence length="867" mass="98275">MQAYFAALLQVTVEKRDRIAVQTVARRESEVWHDKRQVRAESALVEMKFVSSAKPLGLIETARYKKNFFLKRMTDNILKRKKTHYYFYQVQGARNITGCQFCYFVHLYLRLKVSIHKCRDSFRGAAASRYNGAFWRWPLFFVDFWKQVKEKCSGFLWGSVGGQVLQLVICFKYGIMFVYDYCVEPLSAGNMMMTLLFRTSLIAFRSASVMHWSETISTNEMNCLLFITNRRPNDNHSPPVQQAVGVVTEAVPDSSFETPLQTANRSAAEKRSSSKLLMKTVTLKRATTDLFKACRLGDYSFHRLLVLEEVFPELGILVLRRSLPTYRDHQPVRSASPYPLCFWCRFGLAEAVGGFTPGLDHNVTFSTSTRFDRRVLFLIPHAILLLQREQAAALYWRPTTPDYELTLGNTYPVFVVYLRGQETTHGLDHLHTSTPETRIHSSVAWSETATSKGQTLPIIENGTAKMQNSTHSTRLRALPESNQAGTVHCSAPVIRKVSKFTLVEPGQQDPDPSYLAGSRTAYRSDFGESRKHHMAFNNLATMSDTDIDQQEHADISMVEAVKHSCHKPNCRRMGTHRIKCAHCQQSFHCVCLGWADEATFTDGLECRCDQCRTRQTNLRTVHMRTHLCSRLNVRSSFMPMKFLKSCFATQFTGEDVPAHLTAEFYSRTQTPDEEAEIFVCVQRPTCRLNFIEIQHIDVNRITQHVTDCYRLNWPCNDGSGHSCLAAARQHNLVATDRQLPSPDYLGTSDNSKPLHQSPTGARLQKSVVKLASTSSRGGYSVFAHELGGEAATKLFALSDKFTIFFPPLEEFTLEISLRPAYHYLGLDVPQTRGFEVPCASGGDGINGWPWVAWTVLCGSLTYFGVVN</sequence>
<name>A0ABQ9HFE6_9NEOP</name>
<evidence type="ECO:0000256" key="1">
    <source>
        <dbReference type="SAM" id="MobiDB-lite"/>
    </source>
</evidence>
<evidence type="ECO:0008006" key="4">
    <source>
        <dbReference type="Google" id="ProtNLM"/>
    </source>
</evidence>
<gene>
    <name evidence="2" type="ORF">PR048_014888</name>
</gene>
<feature type="compositionally biased region" description="Polar residues" evidence="1">
    <location>
        <begin position="747"/>
        <end position="759"/>
    </location>
</feature>
<dbReference type="InterPro" id="IPR011604">
    <property type="entry name" value="PDDEXK-like_dom_sf"/>
</dbReference>
<accession>A0ABQ9HFE6</accession>
<dbReference type="Gene3D" id="3.90.320.10">
    <property type="match status" value="1"/>
</dbReference>
<proteinExistence type="predicted"/>
<evidence type="ECO:0000313" key="2">
    <source>
        <dbReference type="EMBL" id="KAJ8883049.1"/>
    </source>
</evidence>
<reference evidence="2 3" key="1">
    <citation type="submission" date="2023-02" db="EMBL/GenBank/DDBJ databases">
        <title>LHISI_Scaffold_Assembly.</title>
        <authorList>
            <person name="Stuart O.P."/>
            <person name="Cleave R."/>
            <person name="Magrath M.J.L."/>
            <person name="Mikheyev A.S."/>
        </authorList>
    </citation>
    <scope>NUCLEOTIDE SEQUENCE [LARGE SCALE GENOMIC DNA]</scope>
    <source>
        <strain evidence="2">Daus_M_001</strain>
        <tissue evidence="2">Leg muscle</tissue>
    </source>
</reference>
<dbReference type="Proteomes" id="UP001159363">
    <property type="component" value="Chromosome 4"/>
</dbReference>
<protein>
    <recommendedName>
        <fullName evidence="4">Zinc finger PHD-type domain-containing protein</fullName>
    </recommendedName>
</protein>
<keyword evidence="3" id="KW-1185">Reference proteome</keyword>
<comment type="caution">
    <text evidence="2">The sequence shown here is derived from an EMBL/GenBank/DDBJ whole genome shotgun (WGS) entry which is preliminary data.</text>
</comment>
<evidence type="ECO:0000313" key="3">
    <source>
        <dbReference type="Proteomes" id="UP001159363"/>
    </source>
</evidence>
<feature type="region of interest" description="Disordered" evidence="1">
    <location>
        <begin position="738"/>
        <end position="760"/>
    </location>
</feature>
<dbReference type="EMBL" id="JARBHB010000005">
    <property type="protein sequence ID" value="KAJ8883049.1"/>
    <property type="molecule type" value="Genomic_DNA"/>
</dbReference>